<dbReference type="PANTHER" id="PTHR15921:SF12">
    <property type="entry name" value="POLYADENYLATION AND CLEAVAGE FACTOR HOMOLOG 4"/>
    <property type="match status" value="1"/>
</dbReference>
<feature type="region of interest" description="Disordered" evidence="2">
    <location>
        <begin position="438"/>
        <end position="464"/>
    </location>
</feature>
<evidence type="ECO:0000256" key="2">
    <source>
        <dbReference type="SAM" id="MobiDB-lite"/>
    </source>
</evidence>
<dbReference type="Proteomes" id="UP000823388">
    <property type="component" value="Chromosome 6K"/>
</dbReference>
<comment type="caution">
    <text evidence="4">The sequence shown here is derived from an EMBL/GenBank/DDBJ whole genome shotgun (WGS) entry which is preliminary data.</text>
</comment>
<dbReference type="Pfam" id="PF04818">
    <property type="entry name" value="CID"/>
    <property type="match status" value="1"/>
</dbReference>
<proteinExistence type="predicted"/>
<dbReference type="PANTHER" id="PTHR15921">
    <property type="entry name" value="PRE-MRNA CLEAVAGE COMPLEX II"/>
    <property type="match status" value="1"/>
</dbReference>
<protein>
    <recommendedName>
        <fullName evidence="3">CID domain-containing protein</fullName>
    </recommendedName>
</protein>
<dbReference type="CDD" id="cd16982">
    <property type="entry name" value="CID_Pcf11"/>
    <property type="match status" value="1"/>
</dbReference>
<dbReference type="InterPro" id="IPR047415">
    <property type="entry name" value="Pcf11_CID"/>
</dbReference>
<dbReference type="GO" id="GO:0005849">
    <property type="term" value="C:mRNA cleavage factor complex"/>
    <property type="evidence" value="ECO:0007669"/>
    <property type="project" value="TreeGrafter"/>
</dbReference>
<dbReference type="Gene3D" id="1.25.40.90">
    <property type="match status" value="1"/>
</dbReference>
<dbReference type="EMBL" id="CM029047">
    <property type="protein sequence ID" value="KAG2582065.1"/>
    <property type="molecule type" value="Genomic_DNA"/>
</dbReference>
<dbReference type="InterPro" id="IPR006569">
    <property type="entry name" value="CID_dom"/>
</dbReference>
<feature type="compositionally biased region" description="Basic and acidic residues" evidence="2">
    <location>
        <begin position="320"/>
        <end position="337"/>
    </location>
</feature>
<dbReference type="SUPFAM" id="SSF48464">
    <property type="entry name" value="ENTH/VHS domain"/>
    <property type="match status" value="1"/>
</dbReference>
<evidence type="ECO:0000259" key="3">
    <source>
        <dbReference type="PROSITE" id="PS51391"/>
    </source>
</evidence>
<feature type="compositionally biased region" description="Polar residues" evidence="2">
    <location>
        <begin position="167"/>
        <end position="176"/>
    </location>
</feature>
<dbReference type="InterPro" id="IPR013087">
    <property type="entry name" value="Znf_C2H2_type"/>
</dbReference>
<feature type="region of interest" description="Disordered" evidence="2">
    <location>
        <begin position="281"/>
        <end position="337"/>
    </location>
</feature>
<name>A0A8T0RAG1_PANVG</name>
<organism evidence="4 5">
    <name type="scientific">Panicum virgatum</name>
    <name type="common">Blackwell switchgrass</name>
    <dbReference type="NCBI Taxonomy" id="38727"/>
    <lineage>
        <taxon>Eukaryota</taxon>
        <taxon>Viridiplantae</taxon>
        <taxon>Streptophyta</taxon>
        <taxon>Embryophyta</taxon>
        <taxon>Tracheophyta</taxon>
        <taxon>Spermatophyta</taxon>
        <taxon>Magnoliopsida</taxon>
        <taxon>Liliopsida</taxon>
        <taxon>Poales</taxon>
        <taxon>Poaceae</taxon>
        <taxon>PACMAD clade</taxon>
        <taxon>Panicoideae</taxon>
        <taxon>Panicodae</taxon>
        <taxon>Paniceae</taxon>
        <taxon>Panicinae</taxon>
        <taxon>Panicum</taxon>
        <taxon>Panicum sect. Hiantes</taxon>
    </lineage>
</organism>
<evidence type="ECO:0000313" key="5">
    <source>
        <dbReference type="Proteomes" id="UP000823388"/>
    </source>
</evidence>
<feature type="region of interest" description="Disordered" evidence="2">
    <location>
        <begin position="640"/>
        <end position="688"/>
    </location>
</feature>
<keyword evidence="1" id="KW-0507">mRNA processing</keyword>
<reference evidence="4" key="1">
    <citation type="submission" date="2020-05" db="EMBL/GenBank/DDBJ databases">
        <title>WGS assembly of Panicum virgatum.</title>
        <authorList>
            <person name="Lovell J.T."/>
            <person name="Jenkins J."/>
            <person name="Shu S."/>
            <person name="Juenger T.E."/>
            <person name="Schmutz J."/>
        </authorList>
    </citation>
    <scope>NUCLEOTIDE SEQUENCE</scope>
    <source>
        <strain evidence="4">AP13</strain>
    </source>
</reference>
<sequence>MAGPPAGGQVVERFRARLREEAGGEPGAAAVVRAYAEALRELTFNCKPVITELTIIAGQHAALAARGIADAVCARVAEVPPDQILPSLYLLDSIVKNIGREYVDHFANRLQKVFVDAYCRVDPSQYASMQRLFRTWWPVFPSSVLRGIEDDLQFSPSEDKRPAIATNPHQSESLSPRPSHGIHVNPKYLEAQQKLKQTNVQVHQPVVRGMRQMADLDEDPMNGLTSNGLRGRPSSMLQKSTVQYAGDSDQQDTFRSIAGIRATSPHLLSTHPSDVILDGPLATSRGNLSKSPPLDVFPRNVSPKRSLERLPPSHSVLGPDPRRFPDRNGRSRWTYDDGAQRPTISMIDEEYRKQSARELIDAYGNCQARDADERVFKMQRLDSNGMASKSSARNWLTSEEEEYSWEDMSPTLTDRVRSSMPSFTPGAMRAGFPGANAGLLESDTGRHNFPRQSHQSSIDGPPLNLEDRITSSNHVDMSTSRRYLSNYGVQNGAHLEYQTSEHTLNHGRTATMQTPPWQQPTGLPLRVQAPEHPSVLDRIPLPADGAMPVKRLEIGGTYNALGVDIPLLEKRRPLTAPTPMEWPHHTQSQTLLPIPPDTKHVRNAADSLEIRPFVSQGASSSVFVPRHHYDALDQKTLSTGSLAQPPYQHQDLLPSSQQNQGTILGNQAQPHHPQQFRPHPHPHPNPHHQEAFRSFAPGISVSQFSGQGGTAVMPPVSLLPSSFSVSPAVPPYGMPSVPSFPRPPLPPGPPPASLQIGSSSSQVGGAQPFVSGLLSNLMRQGVITLETPGRPQDSIGVDFNVDLKVRNEPVINALYQDLSRQCKTCGLRFKCQEEHRAHMDWHVTKNRNSKNRKQSSRKYFVTAEEWLRAAETVGNDGVPAFIPSEPVPDRKEEKEIAVPADEEQTACALCQEPFEDFYSDETEEWMYKGAIYMDAPDGNIDGLERSQLGPIVHAKCRSAPSNTS</sequence>
<dbReference type="Pfam" id="PF23228">
    <property type="entry name" value="zf_PCFS4"/>
    <property type="match status" value="1"/>
</dbReference>
<dbReference type="PROSITE" id="PS00028">
    <property type="entry name" value="ZINC_FINGER_C2H2_1"/>
    <property type="match status" value="1"/>
</dbReference>
<dbReference type="FunFam" id="1.25.40.90:FF:000023">
    <property type="entry name" value="polyadenylation and cleavage factor homolog 4"/>
    <property type="match status" value="1"/>
</dbReference>
<feature type="region of interest" description="Disordered" evidence="2">
    <location>
        <begin position="155"/>
        <end position="183"/>
    </location>
</feature>
<dbReference type="InterPro" id="IPR008942">
    <property type="entry name" value="ENTH_VHS"/>
</dbReference>
<dbReference type="GO" id="GO:0005737">
    <property type="term" value="C:cytoplasm"/>
    <property type="evidence" value="ECO:0007669"/>
    <property type="project" value="TreeGrafter"/>
</dbReference>
<keyword evidence="5" id="KW-1185">Reference proteome</keyword>
<accession>A0A8T0RAG1</accession>
<dbReference type="GO" id="GO:0003729">
    <property type="term" value="F:mRNA binding"/>
    <property type="evidence" value="ECO:0007669"/>
    <property type="project" value="InterPro"/>
</dbReference>
<dbReference type="InterPro" id="IPR045154">
    <property type="entry name" value="PCF11-like"/>
</dbReference>
<dbReference type="InterPro" id="IPR057242">
    <property type="entry name" value="PCFS4-like"/>
</dbReference>
<dbReference type="AlphaFoldDB" id="A0A8T0RAG1"/>
<feature type="compositionally biased region" description="Polar residues" evidence="2">
    <location>
        <begin position="653"/>
        <end position="666"/>
    </location>
</feature>
<evidence type="ECO:0000256" key="1">
    <source>
        <dbReference type="ARBA" id="ARBA00022664"/>
    </source>
</evidence>
<dbReference type="OrthoDB" id="2129491at2759"/>
<dbReference type="SMART" id="SM00582">
    <property type="entry name" value="RPR"/>
    <property type="match status" value="1"/>
</dbReference>
<dbReference type="GO" id="GO:0031124">
    <property type="term" value="P:mRNA 3'-end processing"/>
    <property type="evidence" value="ECO:0007669"/>
    <property type="project" value="InterPro"/>
</dbReference>
<dbReference type="GO" id="GO:0000993">
    <property type="term" value="F:RNA polymerase II complex binding"/>
    <property type="evidence" value="ECO:0007669"/>
    <property type="project" value="InterPro"/>
</dbReference>
<feature type="domain" description="CID" evidence="3">
    <location>
        <begin position="27"/>
        <end position="156"/>
    </location>
</feature>
<dbReference type="GO" id="GO:0006369">
    <property type="term" value="P:termination of RNA polymerase II transcription"/>
    <property type="evidence" value="ECO:0007669"/>
    <property type="project" value="InterPro"/>
</dbReference>
<dbReference type="PROSITE" id="PS51391">
    <property type="entry name" value="CID"/>
    <property type="match status" value="1"/>
</dbReference>
<gene>
    <name evidence="4" type="ORF">PVAP13_6KG093200</name>
</gene>
<feature type="compositionally biased region" description="Low complexity" evidence="2">
    <location>
        <begin position="667"/>
        <end position="677"/>
    </location>
</feature>
<evidence type="ECO:0000313" key="4">
    <source>
        <dbReference type="EMBL" id="KAG2582065.1"/>
    </source>
</evidence>